<organism evidence="5 6">
    <name type="scientific">Desulfonatronospira thiodismutans ASO3-1</name>
    <dbReference type="NCBI Taxonomy" id="555779"/>
    <lineage>
        <taxon>Bacteria</taxon>
        <taxon>Pseudomonadati</taxon>
        <taxon>Thermodesulfobacteriota</taxon>
        <taxon>Desulfovibrionia</taxon>
        <taxon>Desulfovibrionales</taxon>
        <taxon>Desulfonatronovibrionaceae</taxon>
        <taxon>Desulfonatronospira</taxon>
    </lineage>
</organism>
<dbReference type="NCBIfam" id="NF045718">
    <property type="entry name" value="two_CW_domain"/>
    <property type="match status" value="1"/>
</dbReference>
<reference evidence="5" key="1">
    <citation type="submission" date="2010-05" db="EMBL/GenBank/DDBJ databases">
        <title>The draft genome of Desulfonatronospira thiodismutans ASO3-1.</title>
        <authorList>
            <consortium name="US DOE Joint Genome Institute (JGI-PGF)"/>
            <person name="Lucas S."/>
            <person name="Copeland A."/>
            <person name="Lapidus A."/>
            <person name="Cheng J.-F."/>
            <person name="Bruce D."/>
            <person name="Goodwin L."/>
            <person name="Pitluck S."/>
            <person name="Chertkov O."/>
            <person name="Brettin T."/>
            <person name="Detter J.C."/>
            <person name="Han C."/>
            <person name="Land M.L."/>
            <person name="Hauser L."/>
            <person name="Kyrpides N."/>
            <person name="Mikhailova N."/>
            <person name="Muyzer G."/>
            <person name="Woyke T."/>
        </authorList>
    </citation>
    <scope>NUCLEOTIDE SEQUENCE [LARGE SCALE GENOMIC DNA]</scope>
    <source>
        <strain evidence="5">ASO3-1</strain>
    </source>
</reference>
<dbReference type="EMBL" id="ACJN02000002">
    <property type="protein sequence ID" value="EFI34428.1"/>
    <property type="molecule type" value="Genomic_DNA"/>
</dbReference>
<keyword evidence="3" id="KW-0472">Membrane</keyword>
<dbReference type="Gene3D" id="3.40.50.720">
    <property type="entry name" value="NAD(P)-binding Rossmann-like Domain"/>
    <property type="match status" value="1"/>
</dbReference>
<dbReference type="SUPFAM" id="SSF51735">
    <property type="entry name" value="NAD(P)-binding Rossmann-fold domains"/>
    <property type="match status" value="1"/>
</dbReference>
<gene>
    <name evidence="5" type="ORF">Dthio_PD1786</name>
</gene>
<dbReference type="PANTHER" id="PTHR43000">
    <property type="entry name" value="DTDP-D-GLUCOSE 4,6-DEHYDRATASE-RELATED"/>
    <property type="match status" value="1"/>
</dbReference>
<dbReference type="Pfam" id="PF01370">
    <property type="entry name" value="Epimerase"/>
    <property type="match status" value="1"/>
</dbReference>
<proteinExistence type="inferred from homology"/>
<feature type="domain" description="NAD-dependent epimerase/dehydratase" evidence="4">
    <location>
        <begin position="131"/>
        <end position="337"/>
    </location>
</feature>
<evidence type="ECO:0000256" key="3">
    <source>
        <dbReference type="SAM" id="Phobius"/>
    </source>
</evidence>
<accession>D6SNV2</accession>
<evidence type="ECO:0000259" key="4">
    <source>
        <dbReference type="Pfam" id="PF01370"/>
    </source>
</evidence>
<protein>
    <submittedName>
        <fullName evidence="5">NAD-dependent epimerase/dehydratase</fullName>
    </submittedName>
</protein>
<sequence length="506" mass="57124">MSKETVRDKTDPGISPAPDRDKQNCWEVMQCGRGPDQGLDQEHICPAAREKRLDGVHGGRNAGRSCWVVAGTCCGGNVQGVFAQTITKCRHCMFYQQVVSEEKESFLDMVSLFQKLIEAGKKLGRIKRRGLIVGGSGLIGGTLMHYFKSQHGDAYEILAPNSKRLSLREPEDIKSYLETYRPDFIVNCAIPPLDGGPQLAYEVNYLGSINLARAAMALRVPFIHFSSAALQPMGENVAEDEYLPLSTSMPFYPRSKLMAEMTLKHLHETRGLDCTVIRLGVVYGKHDHKIQGFQRLLFSIATQSMMFLLTRPGVRHSYTHTEKIAPFVHHVLQNREEFTGQTYHFVDPEPVELSRLMLAVKNALGVKKPRAVHVPYSMASLGGYSLKLFLRMLRPLGYDGRLPQEVMFMDKFYQSQILSVDKLKKSSFGVPDPEVTVYSELPGIVRYYVARWQHYNLIPTVDRDLLQTAPGTKTFQSAPQDLLEGLHSGRYEYLADFEPLRDQDFN</sequence>
<dbReference type="InterPro" id="IPR001509">
    <property type="entry name" value="Epimerase_deHydtase"/>
</dbReference>
<dbReference type="Proteomes" id="UP000005496">
    <property type="component" value="Unassembled WGS sequence"/>
</dbReference>
<dbReference type="InterPro" id="IPR054687">
    <property type="entry name" value="Two-CW_dom"/>
</dbReference>
<dbReference type="InterPro" id="IPR036291">
    <property type="entry name" value="NAD(P)-bd_dom_sf"/>
</dbReference>
<evidence type="ECO:0000256" key="2">
    <source>
        <dbReference type="SAM" id="MobiDB-lite"/>
    </source>
</evidence>
<evidence type="ECO:0000313" key="5">
    <source>
        <dbReference type="EMBL" id="EFI34428.1"/>
    </source>
</evidence>
<name>D6SNV2_9BACT</name>
<keyword evidence="3" id="KW-0812">Transmembrane</keyword>
<evidence type="ECO:0000256" key="1">
    <source>
        <dbReference type="ARBA" id="ARBA00007637"/>
    </source>
</evidence>
<evidence type="ECO:0000313" key="6">
    <source>
        <dbReference type="Proteomes" id="UP000005496"/>
    </source>
</evidence>
<feature type="transmembrane region" description="Helical" evidence="3">
    <location>
        <begin position="130"/>
        <end position="147"/>
    </location>
</feature>
<dbReference type="AlphaFoldDB" id="D6SNV2"/>
<keyword evidence="6" id="KW-1185">Reference proteome</keyword>
<feature type="compositionally biased region" description="Basic and acidic residues" evidence="2">
    <location>
        <begin position="1"/>
        <end position="11"/>
    </location>
</feature>
<comment type="caution">
    <text evidence="5">The sequence shown here is derived from an EMBL/GenBank/DDBJ whole genome shotgun (WGS) entry which is preliminary data.</text>
</comment>
<dbReference type="RefSeq" id="WP_008869750.1">
    <property type="nucleotide sequence ID" value="NZ_ACJN02000002.1"/>
</dbReference>
<dbReference type="eggNOG" id="COG0664">
    <property type="taxonomic scope" value="Bacteria"/>
</dbReference>
<dbReference type="eggNOG" id="COG0451">
    <property type="taxonomic scope" value="Bacteria"/>
</dbReference>
<feature type="region of interest" description="Disordered" evidence="2">
    <location>
        <begin position="1"/>
        <end position="21"/>
    </location>
</feature>
<comment type="similarity">
    <text evidence="1">Belongs to the NAD(P)-dependent epimerase/dehydratase family.</text>
</comment>
<keyword evidence="3" id="KW-1133">Transmembrane helix</keyword>